<sequence>MSLALYEEIQLLYPHEPDWDAVPDAVLVELVEHYPEESSCATLALGILSYRRHSRVAELARWLLSQKDVDPWLRQNAQEVLLAMGNKVES</sequence>
<keyword evidence="2" id="KW-1185">Reference proteome</keyword>
<name>A0ABV8MNU8_9NEIS</name>
<accession>A0ABV8MNU8</accession>
<comment type="caution">
    <text evidence="1">The sequence shown here is derived from an EMBL/GenBank/DDBJ whole genome shotgun (WGS) entry which is preliminary data.</text>
</comment>
<dbReference type="RefSeq" id="WP_378162275.1">
    <property type="nucleotide sequence ID" value="NZ_JBHSBU010000001.1"/>
</dbReference>
<protein>
    <recommendedName>
        <fullName evidence="3">HEAT repeat domain-containing protein</fullName>
    </recommendedName>
</protein>
<organism evidence="1 2">
    <name type="scientific">Chitinimonas lacunae</name>
    <dbReference type="NCBI Taxonomy" id="1963018"/>
    <lineage>
        <taxon>Bacteria</taxon>
        <taxon>Pseudomonadati</taxon>
        <taxon>Pseudomonadota</taxon>
        <taxon>Betaproteobacteria</taxon>
        <taxon>Neisseriales</taxon>
        <taxon>Chitinibacteraceae</taxon>
        <taxon>Chitinimonas</taxon>
    </lineage>
</organism>
<dbReference type="EMBL" id="JBHSBU010000001">
    <property type="protein sequence ID" value="MFC4158999.1"/>
    <property type="molecule type" value="Genomic_DNA"/>
</dbReference>
<proteinExistence type="predicted"/>
<evidence type="ECO:0000313" key="2">
    <source>
        <dbReference type="Proteomes" id="UP001595791"/>
    </source>
</evidence>
<gene>
    <name evidence="1" type="ORF">ACFOW7_06470</name>
</gene>
<dbReference type="Proteomes" id="UP001595791">
    <property type="component" value="Unassembled WGS sequence"/>
</dbReference>
<evidence type="ECO:0008006" key="3">
    <source>
        <dbReference type="Google" id="ProtNLM"/>
    </source>
</evidence>
<reference evidence="2" key="1">
    <citation type="journal article" date="2019" name="Int. J. Syst. Evol. Microbiol.">
        <title>The Global Catalogue of Microorganisms (GCM) 10K type strain sequencing project: providing services to taxonomists for standard genome sequencing and annotation.</title>
        <authorList>
            <consortium name="The Broad Institute Genomics Platform"/>
            <consortium name="The Broad Institute Genome Sequencing Center for Infectious Disease"/>
            <person name="Wu L."/>
            <person name="Ma J."/>
        </authorList>
    </citation>
    <scope>NUCLEOTIDE SEQUENCE [LARGE SCALE GENOMIC DNA]</scope>
    <source>
        <strain evidence="2">LMG 29894</strain>
    </source>
</reference>
<evidence type="ECO:0000313" key="1">
    <source>
        <dbReference type="EMBL" id="MFC4158999.1"/>
    </source>
</evidence>